<gene>
    <name evidence="2" type="ORF">ACA1_379040</name>
</gene>
<organism evidence="2 3">
    <name type="scientific">Acanthamoeba castellanii (strain ATCC 30010 / Neff)</name>
    <dbReference type="NCBI Taxonomy" id="1257118"/>
    <lineage>
        <taxon>Eukaryota</taxon>
        <taxon>Amoebozoa</taxon>
        <taxon>Discosea</taxon>
        <taxon>Longamoebia</taxon>
        <taxon>Centramoebida</taxon>
        <taxon>Acanthamoebidae</taxon>
        <taxon>Acanthamoeba</taxon>
    </lineage>
</organism>
<accession>L8GSZ0</accession>
<evidence type="ECO:0000313" key="3">
    <source>
        <dbReference type="Proteomes" id="UP000011083"/>
    </source>
</evidence>
<protein>
    <submittedName>
        <fullName evidence="2">Uncharacterized protein</fullName>
    </submittedName>
</protein>
<feature type="region of interest" description="Disordered" evidence="1">
    <location>
        <begin position="1"/>
        <end position="21"/>
    </location>
</feature>
<proteinExistence type="predicted"/>
<evidence type="ECO:0000313" key="2">
    <source>
        <dbReference type="EMBL" id="ELR15723.1"/>
    </source>
</evidence>
<feature type="compositionally biased region" description="Basic residues" evidence="1">
    <location>
        <begin position="105"/>
        <end position="119"/>
    </location>
</feature>
<dbReference type="AlphaFoldDB" id="L8GSZ0"/>
<reference evidence="2 3" key="1">
    <citation type="journal article" date="2013" name="Genome Biol.">
        <title>Genome of Acanthamoeba castellanii highlights extensive lateral gene transfer and early evolution of tyrosine kinase signaling.</title>
        <authorList>
            <person name="Clarke M."/>
            <person name="Lohan A.J."/>
            <person name="Liu B."/>
            <person name="Lagkouvardos I."/>
            <person name="Roy S."/>
            <person name="Zafar N."/>
            <person name="Bertelli C."/>
            <person name="Schilde C."/>
            <person name="Kianianmomeni A."/>
            <person name="Burglin T.R."/>
            <person name="Frech C."/>
            <person name="Turcotte B."/>
            <person name="Kopec K.O."/>
            <person name="Synnott J.M."/>
            <person name="Choo C."/>
            <person name="Paponov I."/>
            <person name="Finkler A."/>
            <person name="Soon Heng Tan C."/>
            <person name="Hutchins A.P."/>
            <person name="Weinmeier T."/>
            <person name="Rattei T."/>
            <person name="Chu J.S."/>
            <person name="Gimenez G."/>
            <person name="Irimia M."/>
            <person name="Rigden D.J."/>
            <person name="Fitzpatrick D.A."/>
            <person name="Lorenzo-Morales J."/>
            <person name="Bateman A."/>
            <person name="Chiu C.H."/>
            <person name="Tang P."/>
            <person name="Hegemann P."/>
            <person name="Fromm H."/>
            <person name="Raoult D."/>
            <person name="Greub G."/>
            <person name="Miranda-Saavedra D."/>
            <person name="Chen N."/>
            <person name="Nash P."/>
            <person name="Ginger M.L."/>
            <person name="Horn M."/>
            <person name="Schaap P."/>
            <person name="Caler L."/>
            <person name="Loftus B."/>
        </authorList>
    </citation>
    <scope>NUCLEOTIDE SEQUENCE [LARGE SCALE GENOMIC DNA]</scope>
    <source>
        <strain evidence="2 3">Neff</strain>
    </source>
</reference>
<feature type="compositionally biased region" description="Basic and acidic residues" evidence="1">
    <location>
        <begin position="9"/>
        <end position="21"/>
    </location>
</feature>
<dbReference type="RefSeq" id="XP_004337736.1">
    <property type="nucleotide sequence ID" value="XM_004337688.1"/>
</dbReference>
<dbReference type="KEGG" id="acan:ACA1_379040"/>
<dbReference type="GeneID" id="14916396"/>
<dbReference type="Proteomes" id="UP000011083">
    <property type="component" value="Unassembled WGS sequence"/>
</dbReference>
<dbReference type="EMBL" id="KB008025">
    <property type="protein sequence ID" value="ELR15723.1"/>
    <property type="molecule type" value="Genomic_DNA"/>
</dbReference>
<dbReference type="VEuPathDB" id="AmoebaDB:ACA1_379040"/>
<evidence type="ECO:0000256" key="1">
    <source>
        <dbReference type="SAM" id="MobiDB-lite"/>
    </source>
</evidence>
<name>L8GSZ0_ACACF</name>
<feature type="region of interest" description="Disordered" evidence="1">
    <location>
        <begin position="66"/>
        <end position="119"/>
    </location>
</feature>
<keyword evidence="3" id="KW-1185">Reference proteome</keyword>
<sequence>MDPTWRGRGAVEADRETEMSGWSEDEKLRFIYEMLSIMGEQQRQEVEDIQQISATVAEIGHLIPATSEMMNPCEPRPLGDSNGTTEQEEARAAAAPAGQPPGPARRGRPRRRQHQQQAC</sequence>